<reference evidence="5" key="1">
    <citation type="journal article" date="2019" name="Int. J. Syst. Evol. Microbiol.">
        <title>The Global Catalogue of Microorganisms (GCM) 10K type strain sequencing project: providing services to taxonomists for standard genome sequencing and annotation.</title>
        <authorList>
            <consortium name="The Broad Institute Genomics Platform"/>
            <consortium name="The Broad Institute Genome Sequencing Center for Infectious Disease"/>
            <person name="Wu L."/>
            <person name="Ma J."/>
        </authorList>
    </citation>
    <scope>NUCLEOTIDE SEQUENCE [LARGE SCALE GENOMIC DNA]</scope>
    <source>
        <strain evidence="5">NBRC 108565</strain>
    </source>
</reference>
<dbReference type="Gene3D" id="3.10.350.10">
    <property type="entry name" value="LysM domain"/>
    <property type="match status" value="1"/>
</dbReference>
<feature type="region of interest" description="Disordered" evidence="1">
    <location>
        <begin position="111"/>
        <end position="197"/>
    </location>
</feature>
<evidence type="ECO:0000256" key="2">
    <source>
        <dbReference type="SAM" id="Phobius"/>
    </source>
</evidence>
<evidence type="ECO:0000313" key="5">
    <source>
        <dbReference type="Proteomes" id="UP001321475"/>
    </source>
</evidence>
<dbReference type="CDD" id="cd00118">
    <property type="entry name" value="LysM"/>
    <property type="match status" value="1"/>
</dbReference>
<dbReference type="PROSITE" id="PS51782">
    <property type="entry name" value="LYSM"/>
    <property type="match status" value="1"/>
</dbReference>
<keyword evidence="2" id="KW-1133">Transmembrane helix</keyword>
<evidence type="ECO:0000259" key="3">
    <source>
        <dbReference type="PROSITE" id="PS51782"/>
    </source>
</evidence>
<feature type="compositionally biased region" description="Low complexity" evidence="1">
    <location>
        <begin position="115"/>
        <end position="127"/>
    </location>
</feature>
<gene>
    <name evidence="4" type="ORF">GCM10025865_22140</name>
</gene>
<evidence type="ECO:0000313" key="4">
    <source>
        <dbReference type="EMBL" id="BDZ42915.1"/>
    </source>
</evidence>
<dbReference type="Proteomes" id="UP001321475">
    <property type="component" value="Chromosome"/>
</dbReference>
<name>A0ABM8G4A3_9CELL</name>
<dbReference type="Pfam" id="PF01476">
    <property type="entry name" value="LysM"/>
    <property type="match status" value="1"/>
</dbReference>
<organism evidence="4 5">
    <name type="scientific">Paraoerskovia sediminicola</name>
    <dbReference type="NCBI Taxonomy" id="1138587"/>
    <lineage>
        <taxon>Bacteria</taxon>
        <taxon>Bacillati</taxon>
        <taxon>Actinomycetota</taxon>
        <taxon>Actinomycetes</taxon>
        <taxon>Micrococcales</taxon>
        <taxon>Cellulomonadaceae</taxon>
        <taxon>Paraoerskovia</taxon>
    </lineage>
</organism>
<dbReference type="InterPro" id="IPR036779">
    <property type="entry name" value="LysM_dom_sf"/>
</dbReference>
<accession>A0ABM8G4A3</accession>
<dbReference type="InterPro" id="IPR018392">
    <property type="entry name" value="LysM"/>
</dbReference>
<protein>
    <recommendedName>
        <fullName evidence="3">LysM domain-containing protein</fullName>
    </recommendedName>
</protein>
<keyword evidence="5" id="KW-1185">Reference proteome</keyword>
<feature type="domain" description="LysM" evidence="3">
    <location>
        <begin position="217"/>
        <end position="274"/>
    </location>
</feature>
<dbReference type="EMBL" id="AP027729">
    <property type="protein sequence ID" value="BDZ42915.1"/>
    <property type="molecule type" value="Genomic_DNA"/>
</dbReference>
<evidence type="ECO:0000256" key="1">
    <source>
        <dbReference type="SAM" id="MobiDB-lite"/>
    </source>
</evidence>
<sequence length="276" mass="27575">MVAGAASVITTAFGAHVLAVVGRPVLQVQDLVEAALTTVGAIASAWFAVSALAALVCLLAHVTGRRWSTVERIVARHAPVLVRRAARAAAGAGLGLSLSLGGTAALAAEHAPEPTVSVSTTTASTAADPHERARTGAGATATHASLGWRPTGTDHAPAATGTEALGATRSATADPTVGEPHATGTRAGYGSSTDMEPTGAVAASRRSTNTVDRGGPEPHVVVRGDTLWSIAAAQLPDDATDADVARATASWHSANLDVIGTDPDLILPGQVLAAPR</sequence>
<keyword evidence="2" id="KW-0472">Membrane</keyword>
<proteinExistence type="predicted"/>
<keyword evidence="2" id="KW-0812">Transmembrane</keyword>
<feature type="transmembrane region" description="Helical" evidence="2">
    <location>
        <begin position="35"/>
        <end position="62"/>
    </location>
</feature>